<reference evidence="1 2" key="1">
    <citation type="journal article" date="2014" name="Antonie Van Leeuwenhoek">
        <title>Hyphomonas beringensis sp. nov. and Hyphomonas chukchiensis sp. nov., isolated from surface seawater of the Bering Sea and Chukchi Sea.</title>
        <authorList>
            <person name="Li C."/>
            <person name="Lai Q."/>
            <person name="Li G."/>
            <person name="Dong C."/>
            <person name="Wang J."/>
            <person name="Liao Y."/>
            <person name="Shao Z."/>
        </authorList>
    </citation>
    <scope>NUCLEOTIDE SEQUENCE [LARGE SCALE GENOMIC DNA]</scope>
    <source>
        <strain evidence="1 2">BH-BN04-4</strain>
    </source>
</reference>
<sequence length="158" mass="17730">MLGSWSAENKVGNLDVESGDIIWQKRTDISFHWNDDQQTMVFVFEFKKVSHTVTSRKAYLGDDGMGRFVDGYYSQDETAAAMVALLTGPEEKIVPNLQHSLSDGSYEAKLRQRKNGSSKLITQPSQVIALAAFDTDHDRSNNRAPIRLAHIFLGWPTP</sequence>
<evidence type="ECO:0000313" key="2">
    <source>
        <dbReference type="Proteomes" id="UP000027190"/>
    </source>
</evidence>
<accession>A0A062UFI3</accession>
<protein>
    <submittedName>
        <fullName evidence="1">Uncharacterized protein</fullName>
    </submittedName>
</protein>
<gene>
    <name evidence="1" type="ORF">HY30_18495</name>
</gene>
<dbReference type="AlphaFoldDB" id="A0A062UFI3"/>
<dbReference type="EMBL" id="AWFG01000044">
    <property type="protein sequence ID" value="KCZ56478.1"/>
    <property type="molecule type" value="Genomic_DNA"/>
</dbReference>
<organism evidence="1 2">
    <name type="scientific">Hyphomonas chukchiensis</name>
    <dbReference type="NCBI Taxonomy" id="1280947"/>
    <lineage>
        <taxon>Bacteria</taxon>
        <taxon>Pseudomonadati</taxon>
        <taxon>Pseudomonadota</taxon>
        <taxon>Alphaproteobacteria</taxon>
        <taxon>Hyphomonadales</taxon>
        <taxon>Hyphomonadaceae</taxon>
        <taxon>Hyphomonas</taxon>
    </lineage>
</organism>
<dbReference type="Proteomes" id="UP000027190">
    <property type="component" value="Unassembled WGS sequence"/>
</dbReference>
<name>A0A062UFI3_9PROT</name>
<evidence type="ECO:0000313" key="1">
    <source>
        <dbReference type="EMBL" id="KCZ56478.1"/>
    </source>
</evidence>
<dbReference type="STRING" id="1280947.HY30_18495"/>
<keyword evidence="2" id="KW-1185">Reference proteome</keyword>
<proteinExistence type="predicted"/>
<comment type="caution">
    <text evidence="1">The sequence shown here is derived from an EMBL/GenBank/DDBJ whole genome shotgun (WGS) entry which is preliminary data.</text>
</comment>